<evidence type="ECO:0000256" key="5">
    <source>
        <dbReference type="ARBA" id="ARBA00022692"/>
    </source>
</evidence>
<dbReference type="GO" id="GO:0005525">
    <property type="term" value="F:GTP binding"/>
    <property type="evidence" value="ECO:0007669"/>
    <property type="project" value="UniProtKB-KW"/>
</dbReference>
<dbReference type="PROSITE" id="PS50011">
    <property type="entry name" value="PROTEIN_KINASE_DOM"/>
    <property type="match status" value="1"/>
</dbReference>
<feature type="signal peptide" evidence="18">
    <location>
        <begin position="1"/>
        <end position="15"/>
    </location>
</feature>
<dbReference type="GO" id="GO:0007635">
    <property type="term" value="P:chemosensory behavior"/>
    <property type="evidence" value="ECO:0007669"/>
    <property type="project" value="UniProtKB-ARBA"/>
</dbReference>
<keyword evidence="8 17" id="KW-1133">Transmembrane helix</keyword>
<evidence type="ECO:0000256" key="14">
    <source>
        <dbReference type="ARBA" id="ARBA00023293"/>
    </source>
</evidence>
<dbReference type="AlphaFoldDB" id="A0A8S1E6P2"/>
<dbReference type="GO" id="GO:0007168">
    <property type="term" value="P:receptor guanylyl cyclase signaling pathway"/>
    <property type="evidence" value="ECO:0007669"/>
    <property type="project" value="TreeGrafter"/>
</dbReference>
<keyword evidence="10 17" id="KW-0472">Membrane</keyword>
<proteinExistence type="inferred from homology"/>
<evidence type="ECO:0000256" key="11">
    <source>
        <dbReference type="ARBA" id="ARBA00023170"/>
    </source>
</evidence>
<dbReference type="FunFam" id="3.30.70.1230:FF:000023">
    <property type="entry name" value="Guanylate cyclase"/>
    <property type="match status" value="1"/>
</dbReference>
<evidence type="ECO:0000256" key="17">
    <source>
        <dbReference type="SAM" id="Phobius"/>
    </source>
</evidence>
<keyword evidence="11" id="KW-0675">Receptor</keyword>
<dbReference type="PROSITE" id="PS50125">
    <property type="entry name" value="GUANYLATE_CYCLASE_2"/>
    <property type="match status" value="1"/>
</dbReference>
<dbReference type="InterPro" id="IPR001245">
    <property type="entry name" value="Ser-Thr/Tyr_kinase_cat_dom"/>
</dbReference>
<keyword evidence="4" id="KW-1003">Cell membrane</keyword>
<dbReference type="CDD" id="cd06352">
    <property type="entry name" value="PBP1_NPR_GC-like"/>
    <property type="match status" value="1"/>
</dbReference>
<dbReference type="Pfam" id="PF00211">
    <property type="entry name" value="Guanylate_cyc"/>
    <property type="match status" value="1"/>
</dbReference>
<dbReference type="InterPro" id="IPR029787">
    <property type="entry name" value="Nucleotide_cyclase"/>
</dbReference>
<keyword evidence="9" id="KW-0342">GTP-binding</keyword>
<comment type="caution">
    <text evidence="21">The sequence shown here is derived from an EMBL/GenBank/DDBJ whole genome shotgun (WGS) entry which is preliminary data.</text>
</comment>
<dbReference type="SUPFAM" id="SSF53822">
    <property type="entry name" value="Periplasmic binding protein-like I"/>
    <property type="match status" value="1"/>
</dbReference>
<evidence type="ECO:0000256" key="2">
    <source>
        <dbReference type="ARBA" id="ARBA00004251"/>
    </source>
</evidence>
<dbReference type="GO" id="GO:0004672">
    <property type="term" value="F:protein kinase activity"/>
    <property type="evidence" value="ECO:0007669"/>
    <property type="project" value="InterPro"/>
</dbReference>
<keyword evidence="6 18" id="KW-0732">Signal</keyword>
<evidence type="ECO:0000256" key="6">
    <source>
        <dbReference type="ARBA" id="ARBA00022729"/>
    </source>
</evidence>
<feature type="chain" id="PRO_5035821039" description="Guanylate cyclase" evidence="18">
    <location>
        <begin position="16"/>
        <end position="1039"/>
    </location>
</feature>
<evidence type="ECO:0000313" key="22">
    <source>
        <dbReference type="Proteomes" id="UP000494206"/>
    </source>
</evidence>
<evidence type="ECO:0000256" key="12">
    <source>
        <dbReference type="ARBA" id="ARBA00023180"/>
    </source>
</evidence>
<dbReference type="GO" id="GO:0010038">
    <property type="term" value="P:response to metal ion"/>
    <property type="evidence" value="ECO:0007669"/>
    <property type="project" value="UniProtKB-ARBA"/>
</dbReference>
<dbReference type="InterPro" id="IPR001828">
    <property type="entry name" value="ANF_lig-bd_rcpt"/>
</dbReference>
<dbReference type="SUPFAM" id="SSF56112">
    <property type="entry name" value="Protein kinase-like (PK-like)"/>
    <property type="match status" value="1"/>
</dbReference>
<evidence type="ECO:0000259" key="20">
    <source>
        <dbReference type="PROSITE" id="PS50125"/>
    </source>
</evidence>
<dbReference type="EMBL" id="CADEPM010000001">
    <property type="protein sequence ID" value="CAB3397465.1"/>
    <property type="molecule type" value="Genomic_DNA"/>
</dbReference>
<feature type="transmembrane region" description="Helical" evidence="17">
    <location>
        <begin position="450"/>
        <end position="476"/>
    </location>
</feature>
<dbReference type="Gene3D" id="3.40.50.2300">
    <property type="match status" value="2"/>
</dbReference>
<dbReference type="GO" id="GO:0005524">
    <property type="term" value="F:ATP binding"/>
    <property type="evidence" value="ECO:0007669"/>
    <property type="project" value="InterPro"/>
</dbReference>
<dbReference type="CDD" id="cd07302">
    <property type="entry name" value="CHD"/>
    <property type="match status" value="1"/>
</dbReference>
<feature type="domain" description="Guanylate cyclase" evidence="20">
    <location>
        <begin position="849"/>
        <end position="979"/>
    </location>
</feature>
<dbReference type="Gene3D" id="3.30.70.1230">
    <property type="entry name" value="Nucleotide cyclase"/>
    <property type="match status" value="1"/>
</dbReference>
<evidence type="ECO:0000256" key="15">
    <source>
        <dbReference type="RuleBase" id="RU000405"/>
    </source>
</evidence>
<comment type="similarity">
    <text evidence="15">Belongs to the adenylyl cyclase class-4/guanylyl cyclase family.</text>
</comment>
<name>A0A8S1E6P2_9PELO</name>
<evidence type="ECO:0000256" key="1">
    <source>
        <dbReference type="ARBA" id="ARBA00001436"/>
    </source>
</evidence>
<evidence type="ECO:0000256" key="13">
    <source>
        <dbReference type="ARBA" id="ARBA00023239"/>
    </source>
</evidence>
<keyword evidence="14 16" id="KW-0141">cGMP biosynthesis</keyword>
<dbReference type="GO" id="GO:0004383">
    <property type="term" value="F:guanylate cyclase activity"/>
    <property type="evidence" value="ECO:0007669"/>
    <property type="project" value="UniProtKB-EC"/>
</dbReference>
<dbReference type="FunFam" id="1.10.510.10:FF:000704">
    <property type="entry name" value="Guanylate cyclase"/>
    <property type="match status" value="1"/>
</dbReference>
<gene>
    <name evidence="21" type="ORF">CBOVIS_LOCUS868</name>
</gene>
<evidence type="ECO:0000256" key="3">
    <source>
        <dbReference type="ARBA" id="ARBA00012202"/>
    </source>
</evidence>
<dbReference type="PROSITE" id="PS00452">
    <property type="entry name" value="GUANYLATE_CYCLASE_1"/>
    <property type="match status" value="1"/>
</dbReference>
<dbReference type="InterPro" id="IPR001170">
    <property type="entry name" value="ANPR/GUC"/>
</dbReference>
<organism evidence="21 22">
    <name type="scientific">Caenorhabditis bovis</name>
    <dbReference type="NCBI Taxonomy" id="2654633"/>
    <lineage>
        <taxon>Eukaryota</taxon>
        <taxon>Metazoa</taxon>
        <taxon>Ecdysozoa</taxon>
        <taxon>Nematoda</taxon>
        <taxon>Chromadorea</taxon>
        <taxon>Rhabditida</taxon>
        <taxon>Rhabditina</taxon>
        <taxon>Rhabditomorpha</taxon>
        <taxon>Rhabditoidea</taxon>
        <taxon>Rhabditidae</taxon>
        <taxon>Peloderinae</taxon>
        <taxon>Caenorhabditis</taxon>
    </lineage>
</organism>
<evidence type="ECO:0000259" key="19">
    <source>
        <dbReference type="PROSITE" id="PS50011"/>
    </source>
</evidence>
<dbReference type="InterPro" id="IPR011645">
    <property type="entry name" value="HNOB_dom_associated"/>
</dbReference>
<dbReference type="InterPro" id="IPR050401">
    <property type="entry name" value="Cyclic_nucleotide_synthase"/>
</dbReference>
<evidence type="ECO:0000256" key="16">
    <source>
        <dbReference type="RuleBase" id="RU003431"/>
    </source>
</evidence>
<sequence length="1039" mass="116817">MLLLLLLFLPSFCEILQVGLIAAPDDNSELNRFLGWSQVAGGLGVAWDRIKDLQILPSYESMNLTWVINSCSESESIGAVINYYDAKAHVILGPPCTRPAKVAGSVAKYLNMPLILWGPPFDSGLLDQYEYPTIATTSSSTIYQAMSIIRLLQYFQWTEFALIYYLARADLIHRCGPLISDLDLLVSNNDNLTVTYRRQMSVITNNSFANALKNMKELARIAIVCLESNEARRNLMIAVAESGLDTNEFLFIMAESRRVGFASSIWNGTDGKNEIALRGANRFLLLDNQKFNDTSLFSSQIIDAIKKPPFNCQNCTSVDVLYSQAGQLADALLLYAHALNISIQSGNAKPGGVEICNIMKGITFKGFTGTVIINQNSTRTPVFYLYNLDDNYNEFPILKMEEDLDKDAEPIVLLASLEKIWATWGGSKPLSTPLCGFLGDECPKSFAEQYLAIILGCTAAAIVMLIAIIAAIVFFIKSKRKEEERLNQLWHVPFNSLTKPPQKNTMHSSRSLSSTVTSSTKVTINSKKDTERHAFYFLGGDSVVARKHNFRIAFTKSDNAEFRKMRNMDHDNVCKFIGLSIDSPQLLSIWRFCSRGSLADVITKGSLQMDWFFKYSLMRDVSEAMFYIHHSSIGPHGWLSSSTCLVDERWQVKVSFHGLTAIKRFEMKEPRDLLHTAPEHIRDNSLPPTKEGDVYSFAIICSEIITKKSAWDLENEQFDVDELVYKIKKGGRNPIRPSLDTEDEHNGSMSLLVRDCWNEIPDQRPTSDQIKTLMKSMNHNRSSNLMDHVFNVLEQYASNLEEEVQARMKELTEEKKRSDVLLYRMLPKQVAEKLKLGQSVEPETFDCVTIFFSDVVSFTTLASRCTPLQVVNLLNDLYTTFDAIIDNHDVYKVETIGDGYLCVSGLPHRNGNEHAREIAEMSFSLLRAIKTFRIPHLPKERINIRVGLHTGPVVTGVVGLTMPRYCLFGDSVNTASRMESNGKPGRVHISTECMKFLTEVIGGYQTEVRGEVIVKGKGAVQTHWLLTKEEIEARGESAI</sequence>
<dbReference type="PANTHER" id="PTHR11920:SF493">
    <property type="entry name" value="RECEPTOR-TYPE GUANYLATE CYCLASE GCY-22"/>
    <property type="match status" value="1"/>
</dbReference>
<dbReference type="SUPFAM" id="SSF55073">
    <property type="entry name" value="Nucleotide cyclase"/>
    <property type="match status" value="1"/>
</dbReference>
<dbReference type="EC" id="4.6.1.2" evidence="3 16"/>
<dbReference type="GO" id="GO:0004016">
    <property type="term" value="F:adenylate cyclase activity"/>
    <property type="evidence" value="ECO:0007669"/>
    <property type="project" value="TreeGrafter"/>
</dbReference>
<feature type="domain" description="Protein kinase" evidence="19">
    <location>
        <begin position="506"/>
        <end position="791"/>
    </location>
</feature>
<dbReference type="Pfam" id="PF07714">
    <property type="entry name" value="PK_Tyr_Ser-Thr"/>
    <property type="match status" value="1"/>
</dbReference>
<dbReference type="SMART" id="SM00044">
    <property type="entry name" value="CYCc"/>
    <property type="match status" value="1"/>
</dbReference>
<keyword evidence="12" id="KW-0325">Glycoprotein</keyword>
<evidence type="ECO:0000256" key="4">
    <source>
        <dbReference type="ARBA" id="ARBA00022475"/>
    </source>
</evidence>
<protein>
    <recommendedName>
        <fullName evidence="3 16">Guanylate cyclase</fullName>
        <ecNumber evidence="3 16">4.6.1.2</ecNumber>
    </recommendedName>
</protein>
<comment type="subcellular location">
    <subcellularLocation>
        <location evidence="2">Cell membrane</location>
        <topology evidence="2">Single-pass type I membrane protein</topology>
    </subcellularLocation>
</comment>
<dbReference type="InterPro" id="IPR028082">
    <property type="entry name" value="Peripla_BP_I"/>
</dbReference>
<dbReference type="GO" id="GO:0005886">
    <property type="term" value="C:plasma membrane"/>
    <property type="evidence" value="ECO:0007669"/>
    <property type="project" value="UniProtKB-SubCell"/>
</dbReference>
<keyword evidence="7" id="KW-0547">Nucleotide-binding</keyword>
<dbReference type="GO" id="GO:0006935">
    <property type="term" value="P:chemotaxis"/>
    <property type="evidence" value="ECO:0007669"/>
    <property type="project" value="UniProtKB-ARBA"/>
</dbReference>
<keyword evidence="5 17" id="KW-0812">Transmembrane</keyword>
<evidence type="ECO:0000256" key="9">
    <source>
        <dbReference type="ARBA" id="ARBA00023134"/>
    </source>
</evidence>
<dbReference type="Gene3D" id="1.10.510.10">
    <property type="entry name" value="Transferase(Phosphotransferase) domain 1"/>
    <property type="match status" value="1"/>
</dbReference>
<reference evidence="21 22" key="1">
    <citation type="submission" date="2020-04" db="EMBL/GenBank/DDBJ databases">
        <authorList>
            <person name="Laetsch R D."/>
            <person name="Stevens L."/>
            <person name="Kumar S."/>
            <person name="Blaxter L. M."/>
        </authorList>
    </citation>
    <scope>NUCLEOTIDE SEQUENCE [LARGE SCALE GENOMIC DNA]</scope>
</reference>
<dbReference type="GO" id="GO:0001653">
    <property type="term" value="F:peptide receptor activity"/>
    <property type="evidence" value="ECO:0007669"/>
    <property type="project" value="TreeGrafter"/>
</dbReference>
<dbReference type="OrthoDB" id="60033at2759"/>
<dbReference type="PANTHER" id="PTHR11920">
    <property type="entry name" value="GUANYLYL CYCLASE"/>
    <property type="match status" value="1"/>
</dbReference>
<evidence type="ECO:0000256" key="18">
    <source>
        <dbReference type="SAM" id="SignalP"/>
    </source>
</evidence>
<dbReference type="InterPro" id="IPR001054">
    <property type="entry name" value="A/G_cyclase"/>
</dbReference>
<evidence type="ECO:0000256" key="10">
    <source>
        <dbReference type="ARBA" id="ARBA00023136"/>
    </source>
</evidence>
<dbReference type="InterPro" id="IPR011009">
    <property type="entry name" value="Kinase-like_dom_sf"/>
</dbReference>
<dbReference type="InterPro" id="IPR018297">
    <property type="entry name" value="A/G_cyclase_CS"/>
</dbReference>
<keyword evidence="22" id="KW-1185">Reference proteome</keyword>
<dbReference type="InterPro" id="IPR000719">
    <property type="entry name" value="Prot_kinase_dom"/>
</dbReference>
<evidence type="ECO:0000256" key="7">
    <source>
        <dbReference type="ARBA" id="ARBA00022741"/>
    </source>
</evidence>
<dbReference type="Proteomes" id="UP000494206">
    <property type="component" value="Unassembled WGS sequence"/>
</dbReference>
<keyword evidence="13 15" id="KW-0456">Lyase</keyword>
<dbReference type="GO" id="GO:0035556">
    <property type="term" value="P:intracellular signal transduction"/>
    <property type="evidence" value="ECO:0007669"/>
    <property type="project" value="InterPro"/>
</dbReference>
<evidence type="ECO:0000313" key="21">
    <source>
        <dbReference type="EMBL" id="CAB3397465.1"/>
    </source>
</evidence>
<comment type="catalytic activity">
    <reaction evidence="1 16">
        <text>GTP = 3',5'-cyclic GMP + diphosphate</text>
        <dbReference type="Rhea" id="RHEA:13665"/>
        <dbReference type="ChEBI" id="CHEBI:33019"/>
        <dbReference type="ChEBI" id="CHEBI:37565"/>
        <dbReference type="ChEBI" id="CHEBI:57746"/>
        <dbReference type="EC" id="4.6.1.2"/>
    </reaction>
</comment>
<accession>A0A8S1E6P2</accession>
<dbReference type="PRINTS" id="PR00255">
    <property type="entry name" value="NATPEPTIDER"/>
</dbReference>
<evidence type="ECO:0000256" key="8">
    <source>
        <dbReference type="ARBA" id="ARBA00022989"/>
    </source>
</evidence>
<dbReference type="Pfam" id="PF07701">
    <property type="entry name" value="HNOBA"/>
    <property type="match status" value="1"/>
</dbReference>
<dbReference type="Pfam" id="PF01094">
    <property type="entry name" value="ANF_receptor"/>
    <property type="match status" value="1"/>
</dbReference>